<evidence type="ECO:0000259" key="3">
    <source>
        <dbReference type="Pfam" id="PF13828"/>
    </source>
</evidence>
<keyword evidence="5" id="KW-1185">Reference proteome</keyword>
<evidence type="ECO:0000313" key="5">
    <source>
        <dbReference type="Proteomes" id="UP001549307"/>
    </source>
</evidence>
<evidence type="ECO:0000256" key="2">
    <source>
        <dbReference type="SAM" id="Phobius"/>
    </source>
</evidence>
<comment type="caution">
    <text evidence="4">The sequence shown here is derived from an EMBL/GenBank/DDBJ whole genome shotgun (WGS) entry which is preliminary data.</text>
</comment>
<proteinExistence type="predicted"/>
<evidence type="ECO:0000313" key="4">
    <source>
        <dbReference type="EMBL" id="MET4542642.1"/>
    </source>
</evidence>
<dbReference type="Proteomes" id="UP001549307">
    <property type="component" value="Unassembled WGS sequence"/>
</dbReference>
<keyword evidence="2" id="KW-1133">Transmembrane helix</keyword>
<feature type="domain" description="DUF4190" evidence="3">
    <location>
        <begin position="161"/>
        <end position="221"/>
    </location>
</feature>
<dbReference type="GeneID" id="92755377"/>
<sequence length="239" mass="25069">MSDQPSKGNEDKPAGYEPPQYVPPAQFSAPESGAPGHDAPGQGAPHQGAPDQGASSEGANATQPLPPYEQSAQADSYAQDAYTHNAQGQNDFYAQPQPPASAYTPGDYSQQPPSPYGQPPSPYQQQQTFGQQPYGQQPYGQPQSPYGQPAYYAMQAEPKGLSIASMCCGIAIFVGFGFFILPQIAAVILGHLGLKREPAGKGMAIAGLVMGYIGIALTVIFGIIFFAAIGASSSGRYNY</sequence>
<name>A0ABV2PDB1_9MICC</name>
<feature type="transmembrane region" description="Helical" evidence="2">
    <location>
        <begin position="170"/>
        <end position="192"/>
    </location>
</feature>
<feature type="compositionally biased region" description="Low complexity" evidence="1">
    <location>
        <begin position="70"/>
        <end position="82"/>
    </location>
</feature>
<dbReference type="InterPro" id="IPR025241">
    <property type="entry name" value="DUF4190"/>
</dbReference>
<protein>
    <recommendedName>
        <fullName evidence="3">DUF4190 domain-containing protein</fullName>
    </recommendedName>
</protein>
<feature type="region of interest" description="Disordered" evidence="1">
    <location>
        <begin position="1"/>
        <end position="141"/>
    </location>
</feature>
<feature type="compositionally biased region" description="Polar residues" evidence="1">
    <location>
        <begin position="53"/>
        <end position="63"/>
    </location>
</feature>
<feature type="compositionally biased region" description="Low complexity" evidence="1">
    <location>
        <begin position="123"/>
        <end position="141"/>
    </location>
</feature>
<dbReference type="EMBL" id="JBEPSN010000016">
    <property type="protein sequence ID" value="MET4542642.1"/>
    <property type="molecule type" value="Genomic_DNA"/>
</dbReference>
<feature type="compositionally biased region" description="Pro residues" evidence="1">
    <location>
        <begin position="112"/>
        <end position="122"/>
    </location>
</feature>
<evidence type="ECO:0000256" key="1">
    <source>
        <dbReference type="SAM" id="MobiDB-lite"/>
    </source>
</evidence>
<gene>
    <name evidence="4" type="ORF">ABIE37_004454</name>
</gene>
<reference evidence="4 5" key="1">
    <citation type="submission" date="2024-06" db="EMBL/GenBank/DDBJ databases">
        <title>Sorghum-associated microbial communities from plants grown in Nebraska, USA.</title>
        <authorList>
            <person name="Schachtman D."/>
        </authorList>
    </citation>
    <scope>NUCLEOTIDE SEQUENCE [LARGE SCALE GENOMIC DNA]</scope>
    <source>
        <strain evidence="4 5">3552</strain>
    </source>
</reference>
<dbReference type="RefSeq" id="WP_354232930.1">
    <property type="nucleotide sequence ID" value="NZ_JBEPSN010000016.1"/>
</dbReference>
<feature type="transmembrane region" description="Helical" evidence="2">
    <location>
        <begin position="204"/>
        <end position="229"/>
    </location>
</feature>
<keyword evidence="2" id="KW-0812">Transmembrane</keyword>
<accession>A0ABV2PDB1</accession>
<organism evidence="4 5">
    <name type="scientific">Arthrobacter bambusae</name>
    <dbReference type="NCBI Taxonomy" id="1338426"/>
    <lineage>
        <taxon>Bacteria</taxon>
        <taxon>Bacillati</taxon>
        <taxon>Actinomycetota</taxon>
        <taxon>Actinomycetes</taxon>
        <taxon>Micrococcales</taxon>
        <taxon>Micrococcaceae</taxon>
        <taxon>Arthrobacter</taxon>
    </lineage>
</organism>
<dbReference type="Pfam" id="PF13828">
    <property type="entry name" value="DUF4190"/>
    <property type="match status" value="1"/>
</dbReference>
<keyword evidence="2" id="KW-0472">Membrane</keyword>